<dbReference type="NCBIfam" id="TIGR03026">
    <property type="entry name" value="NDP-sugDHase"/>
    <property type="match status" value="1"/>
</dbReference>
<evidence type="ECO:0000259" key="5">
    <source>
        <dbReference type="SMART" id="SM00984"/>
    </source>
</evidence>
<dbReference type="PIRSF" id="PIRSF500136">
    <property type="entry name" value="UDP_ManNAc_DH"/>
    <property type="match status" value="1"/>
</dbReference>
<dbReference type="Gene3D" id="3.40.50.720">
    <property type="entry name" value="NAD(P)-binding Rossmann-like Domain"/>
    <property type="match status" value="2"/>
</dbReference>
<comment type="similarity">
    <text evidence="1 4">Belongs to the UDP-glucose/GDP-mannose dehydrogenase family.</text>
</comment>
<dbReference type="Pfam" id="PF03721">
    <property type="entry name" value="UDPG_MGDP_dh_N"/>
    <property type="match status" value="1"/>
</dbReference>
<dbReference type="InterPro" id="IPR014026">
    <property type="entry name" value="UDP-Glc/GDP-Man_DH_dimer"/>
</dbReference>
<dbReference type="Pfam" id="PF03720">
    <property type="entry name" value="UDPG_MGDP_dh_C"/>
    <property type="match status" value="1"/>
</dbReference>
<comment type="caution">
    <text evidence="6">The sequence shown here is derived from an EMBL/GenBank/DDBJ whole genome shotgun (WGS) entry which is preliminary data.</text>
</comment>
<gene>
    <name evidence="6" type="ORF">EXM65_09425</name>
</gene>
<dbReference type="InterPro" id="IPR008927">
    <property type="entry name" value="6-PGluconate_DH-like_C_sf"/>
</dbReference>
<name>A0A6M0SQY7_CLOBO</name>
<dbReference type="Pfam" id="PF00984">
    <property type="entry name" value="UDPG_MGDP_dh"/>
    <property type="match status" value="1"/>
</dbReference>
<evidence type="ECO:0000256" key="4">
    <source>
        <dbReference type="PIRNR" id="PIRNR000124"/>
    </source>
</evidence>
<evidence type="ECO:0000256" key="1">
    <source>
        <dbReference type="ARBA" id="ARBA00006601"/>
    </source>
</evidence>
<dbReference type="GO" id="GO:0016616">
    <property type="term" value="F:oxidoreductase activity, acting on the CH-OH group of donors, NAD or NADP as acceptor"/>
    <property type="evidence" value="ECO:0007669"/>
    <property type="project" value="InterPro"/>
</dbReference>
<dbReference type="InterPro" id="IPR036220">
    <property type="entry name" value="UDP-Glc/GDP-Man_DH_C_sf"/>
</dbReference>
<reference evidence="6 7" key="1">
    <citation type="submission" date="2019-02" db="EMBL/GenBank/DDBJ databases">
        <title>Genome sequencing of Clostridium botulinum clinical isolates.</title>
        <authorList>
            <person name="Brunt J."/>
            <person name="Van Vliet A.H.M."/>
            <person name="Stringer S.C."/>
            <person name="Grant K.A."/>
            <person name="Carter A.C."/>
            <person name="Peck M.W."/>
        </authorList>
    </citation>
    <scope>NUCLEOTIDE SEQUENCE [LARGE SCALE GENOMIC DNA]</scope>
    <source>
        <strain evidence="6 7">H113700579</strain>
    </source>
</reference>
<dbReference type="Proteomes" id="UP000472355">
    <property type="component" value="Unassembled WGS sequence"/>
</dbReference>
<dbReference type="SUPFAM" id="SSF52413">
    <property type="entry name" value="UDP-glucose/GDP-mannose dehydrogenase C-terminal domain"/>
    <property type="match status" value="1"/>
</dbReference>
<dbReference type="PANTHER" id="PTHR43491:SF2">
    <property type="entry name" value="UDP-N-ACETYL-D-MANNOSAMINE DEHYDROGENASE"/>
    <property type="match status" value="1"/>
</dbReference>
<dbReference type="GO" id="GO:0051287">
    <property type="term" value="F:NAD binding"/>
    <property type="evidence" value="ECO:0007669"/>
    <property type="project" value="InterPro"/>
</dbReference>
<dbReference type="InterPro" id="IPR017476">
    <property type="entry name" value="UDP-Glc/GDP-Man"/>
</dbReference>
<evidence type="ECO:0000313" key="7">
    <source>
        <dbReference type="Proteomes" id="UP000472355"/>
    </source>
</evidence>
<keyword evidence="3" id="KW-0520">NAD</keyword>
<dbReference type="InterPro" id="IPR036291">
    <property type="entry name" value="NAD(P)-bd_dom_sf"/>
</dbReference>
<dbReference type="SUPFAM" id="SSF51735">
    <property type="entry name" value="NAD(P)-binding Rossmann-fold domains"/>
    <property type="match status" value="1"/>
</dbReference>
<evidence type="ECO:0000256" key="3">
    <source>
        <dbReference type="ARBA" id="ARBA00023027"/>
    </source>
</evidence>
<protein>
    <submittedName>
        <fullName evidence="6">Nucleotide sugar dehydrogenase</fullName>
    </submittedName>
</protein>
<proteinExistence type="inferred from homology"/>
<dbReference type="AlphaFoldDB" id="A0A6M0SQY7"/>
<dbReference type="GO" id="GO:0000271">
    <property type="term" value="P:polysaccharide biosynthetic process"/>
    <property type="evidence" value="ECO:0007669"/>
    <property type="project" value="InterPro"/>
</dbReference>
<evidence type="ECO:0000256" key="2">
    <source>
        <dbReference type="ARBA" id="ARBA00023002"/>
    </source>
</evidence>
<feature type="domain" description="UDP-glucose/GDP-mannose dehydrogenase C-terminal" evidence="5">
    <location>
        <begin position="351"/>
        <end position="447"/>
    </location>
</feature>
<dbReference type="InterPro" id="IPR014027">
    <property type="entry name" value="UDP-Glc/GDP-Man_DH_C"/>
</dbReference>
<dbReference type="SMART" id="SM00984">
    <property type="entry name" value="UDPG_MGDP_dh_C"/>
    <property type="match status" value="1"/>
</dbReference>
<organism evidence="6 7">
    <name type="scientific">Clostridium botulinum</name>
    <dbReference type="NCBI Taxonomy" id="1491"/>
    <lineage>
        <taxon>Bacteria</taxon>
        <taxon>Bacillati</taxon>
        <taxon>Bacillota</taxon>
        <taxon>Clostridia</taxon>
        <taxon>Eubacteriales</taxon>
        <taxon>Clostridiaceae</taxon>
        <taxon>Clostridium</taxon>
    </lineage>
</organism>
<dbReference type="InterPro" id="IPR028359">
    <property type="entry name" value="UDP_ManNAc/GlcNAc_DH"/>
</dbReference>
<evidence type="ECO:0000313" key="6">
    <source>
        <dbReference type="EMBL" id="NFA42786.1"/>
    </source>
</evidence>
<accession>A0A6M0SQY7</accession>
<dbReference type="InterPro" id="IPR001732">
    <property type="entry name" value="UDP-Glc/GDP-Man_DH_N"/>
</dbReference>
<dbReference type="SUPFAM" id="SSF48179">
    <property type="entry name" value="6-phosphogluconate dehydrogenase C-terminal domain-like"/>
    <property type="match status" value="1"/>
</dbReference>
<dbReference type="PANTHER" id="PTHR43491">
    <property type="entry name" value="UDP-N-ACETYL-D-MANNOSAMINE DEHYDROGENASE"/>
    <property type="match status" value="1"/>
</dbReference>
<sequence length="460" mass="51551">MEMIKAKEIDDTVLFMEQFNENIDENSVNKRVCVFGQGFVGLPLTLSFAFRGCKTVGVDVDERLVQQTNDGMTHHTEKFHDITIKEVLNMELKAGRYISTINGDKAVKDCNNIIVTVGIPIKDGEYIIDYLESACRTIGRNLKKGDLVIIRSTVIPGTTEDFCKPILEKESGMMAGEDFYLAYASERIAEGLAFDEFANMPTIVGAVNEKSLNRASDLLSVVCKADVIKSSNIKSVETSKVFENVQRDVNIAMSQEFARFTECLGIDIFEVVKLANTHKRVNLLTPGPGVGGYCIPNAYHYIAPKAKEMNVSMDILKLSREKNAVLPEFIVEKTQELLKENGKELNGAKIAVLGLAMKDYSNDDRISPPIDICKILIEKDVDVKAYDPVVPTNYDFKVDSQDEALKDADAVLILTKQHEIDFDNFEHMSNFLKENSIFIDTKAVVNKREAEKYGIKVWRI</sequence>
<dbReference type="GO" id="GO:0016628">
    <property type="term" value="F:oxidoreductase activity, acting on the CH-CH group of donors, NAD or NADP as acceptor"/>
    <property type="evidence" value="ECO:0007669"/>
    <property type="project" value="InterPro"/>
</dbReference>
<dbReference type="PIRSF" id="PIRSF000124">
    <property type="entry name" value="UDPglc_GDPman_dh"/>
    <property type="match status" value="1"/>
</dbReference>
<keyword evidence="2" id="KW-0560">Oxidoreductase</keyword>
<dbReference type="EMBL" id="SGKU01000022">
    <property type="protein sequence ID" value="NFA42786.1"/>
    <property type="molecule type" value="Genomic_DNA"/>
</dbReference>